<dbReference type="NCBIfam" id="TIGR01891">
    <property type="entry name" value="amidohydrolases"/>
    <property type="match status" value="1"/>
</dbReference>
<dbReference type="FunFam" id="3.30.70.360:FF:000001">
    <property type="entry name" value="N-acetyldiaminopimelate deacetylase"/>
    <property type="match status" value="1"/>
</dbReference>
<dbReference type="Proteomes" id="UP000248330">
    <property type="component" value="Unassembled WGS sequence"/>
</dbReference>
<keyword evidence="2" id="KW-0464">Manganese</keyword>
<keyword evidence="4" id="KW-0645">Protease</keyword>
<comment type="caution">
    <text evidence="4">The sequence shown here is derived from an EMBL/GenBank/DDBJ whole genome shotgun (WGS) entry which is preliminary data.</text>
</comment>
<dbReference type="InterPro" id="IPR036264">
    <property type="entry name" value="Bact_exopeptidase_dim_dom"/>
</dbReference>
<keyword evidence="1" id="KW-0378">Hydrolase</keyword>
<evidence type="ECO:0000313" key="4">
    <source>
        <dbReference type="EMBL" id="PXV65797.1"/>
    </source>
</evidence>
<feature type="binding site" evidence="2">
    <location>
        <position position="190"/>
    </location>
    <ligand>
        <name>Mn(2+)</name>
        <dbReference type="ChEBI" id="CHEBI:29035"/>
        <label>2</label>
    </ligand>
</feature>
<accession>A0A318E8W3</accession>
<feature type="domain" description="Peptidase M20 dimerisation" evidence="3">
    <location>
        <begin position="214"/>
        <end position="309"/>
    </location>
</feature>
<dbReference type="GO" id="GO:0046872">
    <property type="term" value="F:metal ion binding"/>
    <property type="evidence" value="ECO:0007669"/>
    <property type="project" value="UniProtKB-KW"/>
</dbReference>
<feature type="binding site" evidence="2">
    <location>
        <position position="158"/>
    </location>
    <ligand>
        <name>Mn(2+)</name>
        <dbReference type="ChEBI" id="CHEBI:29035"/>
        <label>2</label>
    </ligand>
</feature>
<dbReference type="GO" id="GO:0019877">
    <property type="term" value="P:diaminopimelate biosynthetic process"/>
    <property type="evidence" value="ECO:0007669"/>
    <property type="project" value="UniProtKB-ARBA"/>
</dbReference>
<dbReference type="Pfam" id="PF01546">
    <property type="entry name" value="Peptidase_M20"/>
    <property type="match status" value="1"/>
</dbReference>
<dbReference type="EMBL" id="QICN01000009">
    <property type="protein sequence ID" value="PXV65797.1"/>
    <property type="molecule type" value="Genomic_DNA"/>
</dbReference>
<dbReference type="SUPFAM" id="SSF55031">
    <property type="entry name" value="Bacterial exopeptidase dimerisation domain"/>
    <property type="match status" value="1"/>
</dbReference>
<feature type="binding site" evidence="2">
    <location>
        <position position="122"/>
    </location>
    <ligand>
        <name>Mn(2+)</name>
        <dbReference type="ChEBI" id="CHEBI:29035"/>
        <label>2</label>
    </ligand>
</feature>
<evidence type="ECO:0000313" key="5">
    <source>
        <dbReference type="Proteomes" id="UP000248330"/>
    </source>
</evidence>
<sequence>MLLVAACGVAHAAPDWPAAAAGIEARVIEHRRYLHEHPELSNREFETAKYLERQLRALGLEVRTGIAHTGVVAVLEGGKPGKTVALRADMDGLPVTEETDVPFRSKVRTRYDGRDVGVMHACGHDGHMAILLGVAELLAAKRTELPGSVKFIFQPAEESPPVGEEGGAELMVEQGVLGDAPRPDAIFGLHLLSTFETGHVGWRSGGIMASADDLRIVVHGKQTHGAAPWLGIDPVVVASQIVLGLQTIASRQMQSTEAPVIVTIGKIDGGVRDNIIPDRVEMKGTLRALNEAMRADLHARVRRTAQKIAESAGASAEVFISERHAYPVTYNDPALMRAMLPSLQAEFGDALFEAQPILGAEDFSFFQREIPGLYLFVGIRPPNVPAEGFPANHSPKFFMDEAALGAGVRVLSRLAWDYLEAP</sequence>
<dbReference type="Gene3D" id="3.30.70.360">
    <property type="match status" value="1"/>
</dbReference>
<dbReference type="GO" id="GO:0050118">
    <property type="term" value="F:N-acetyldiaminopimelate deacetylase activity"/>
    <property type="evidence" value="ECO:0007669"/>
    <property type="project" value="UniProtKB-ARBA"/>
</dbReference>
<evidence type="ECO:0000256" key="1">
    <source>
        <dbReference type="ARBA" id="ARBA00022801"/>
    </source>
</evidence>
<name>A0A318E8W3_9GAMM</name>
<dbReference type="PIRSF" id="PIRSF005962">
    <property type="entry name" value="Pept_M20D_amidohydro"/>
    <property type="match status" value="1"/>
</dbReference>
<feature type="binding site" evidence="2">
    <location>
        <position position="124"/>
    </location>
    <ligand>
        <name>Mn(2+)</name>
        <dbReference type="ChEBI" id="CHEBI:29035"/>
        <label>2</label>
    </ligand>
</feature>
<proteinExistence type="predicted"/>
<organism evidence="4 5">
    <name type="scientific">Sinimarinibacterium flocculans</name>
    <dbReference type="NCBI Taxonomy" id="985250"/>
    <lineage>
        <taxon>Bacteria</taxon>
        <taxon>Pseudomonadati</taxon>
        <taxon>Pseudomonadota</taxon>
        <taxon>Gammaproteobacteria</taxon>
        <taxon>Nevskiales</taxon>
        <taxon>Nevskiaceae</taxon>
        <taxon>Sinimarinibacterium</taxon>
    </lineage>
</organism>
<evidence type="ECO:0000256" key="2">
    <source>
        <dbReference type="PIRSR" id="PIRSR005962-1"/>
    </source>
</evidence>
<dbReference type="InterPro" id="IPR017439">
    <property type="entry name" value="Amidohydrolase"/>
</dbReference>
<dbReference type="Pfam" id="PF07687">
    <property type="entry name" value="M20_dimer"/>
    <property type="match status" value="1"/>
</dbReference>
<dbReference type="InterPro" id="IPR002933">
    <property type="entry name" value="Peptidase_M20"/>
</dbReference>
<evidence type="ECO:0000259" key="3">
    <source>
        <dbReference type="Pfam" id="PF07687"/>
    </source>
</evidence>
<dbReference type="PANTHER" id="PTHR11014">
    <property type="entry name" value="PEPTIDASE M20 FAMILY MEMBER"/>
    <property type="match status" value="1"/>
</dbReference>
<dbReference type="SUPFAM" id="SSF53187">
    <property type="entry name" value="Zn-dependent exopeptidases"/>
    <property type="match status" value="1"/>
</dbReference>
<reference evidence="4 5" key="1">
    <citation type="submission" date="2018-04" db="EMBL/GenBank/DDBJ databases">
        <title>Genomic Encyclopedia of Type Strains, Phase IV (KMG-IV): sequencing the most valuable type-strain genomes for metagenomic binning, comparative biology and taxonomic classification.</title>
        <authorList>
            <person name="Goeker M."/>
        </authorList>
    </citation>
    <scope>NUCLEOTIDE SEQUENCE [LARGE SCALE GENOMIC DNA]</scope>
    <source>
        <strain evidence="4 5">DSM 104150</strain>
    </source>
</reference>
<comment type="cofactor">
    <cofactor evidence="2">
        <name>Mn(2+)</name>
        <dbReference type="ChEBI" id="CHEBI:29035"/>
    </cofactor>
    <text evidence="2">The Mn(2+) ion enhances activity.</text>
</comment>
<dbReference type="AlphaFoldDB" id="A0A318E8W3"/>
<protein>
    <submittedName>
        <fullName evidence="4">Carboxypeptidase Ss1</fullName>
    </submittedName>
</protein>
<dbReference type="PANTHER" id="PTHR11014:SF63">
    <property type="entry name" value="METALLOPEPTIDASE, PUTATIVE (AFU_ORTHOLOGUE AFUA_6G09600)-RELATED"/>
    <property type="match status" value="1"/>
</dbReference>
<dbReference type="GO" id="GO:0004180">
    <property type="term" value="F:carboxypeptidase activity"/>
    <property type="evidence" value="ECO:0007669"/>
    <property type="project" value="UniProtKB-KW"/>
</dbReference>
<keyword evidence="5" id="KW-1185">Reference proteome</keyword>
<feature type="binding site" evidence="2">
    <location>
        <position position="393"/>
    </location>
    <ligand>
        <name>Mn(2+)</name>
        <dbReference type="ChEBI" id="CHEBI:29035"/>
        <label>2</label>
    </ligand>
</feature>
<gene>
    <name evidence="4" type="ORF">C8D93_109176</name>
</gene>
<keyword evidence="2" id="KW-0479">Metal-binding</keyword>
<dbReference type="InterPro" id="IPR011650">
    <property type="entry name" value="Peptidase_M20_dimer"/>
</dbReference>
<dbReference type="Gene3D" id="3.40.630.10">
    <property type="entry name" value="Zn peptidases"/>
    <property type="match status" value="1"/>
</dbReference>
<keyword evidence="4" id="KW-0121">Carboxypeptidase</keyword>